<evidence type="ECO:0000313" key="2">
    <source>
        <dbReference type="Proteomes" id="UP001482620"/>
    </source>
</evidence>
<organism evidence="1 2">
    <name type="scientific">Ilyodon furcidens</name>
    <name type="common">goldbreast splitfin</name>
    <dbReference type="NCBI Taxonomy" id="33524"/>
    <lineage>
        <taxon>Eukaryota</taxon>
        <taxon>Metazoa</taxon>
        <taxon>Chordata</taxon>
        <taxon>Craniata</taxon>
        <taxon>Vertebrata</taxon>
        <taxon>Euteleostomi</taxon>
        <taxon>Actinopterygii</taxon>
        <taxon>Neopterygii</taxon>
        <taxon>Teleostei</taxon>
        <taxon>Neoteleostei</taxon>
        <taxon>Acanthomorphata</taxon>
        <taxon>Ovalentaria</taxon>
        <taxon>Atherinomorphae</taxon>
        <taxon>Cyprinodontiformes</taxon>
        <taxon>Goodeidae</taxon>
        <taxon>Ilyodon</taxon>
    </lineage>
</organism>
<keyword evidence="2" id="KW-1185">Reference proteome</keyword>
<protein>
    <submittedName>
        <fullName evidence="1">Uncharacterized protein</fullName>
    </submittedName>
</protein>
<reference evidence="1 2" key="1">
    <citation type="submission" date="2021-06" db="EMBL/GenBank/DDBJ databases">
        <authorList>
            <person name="Palmer J.M."/>
        </authorList>
    </citation>
    <scope>NUCLEOTIDE SEQUENCE [LARGE SCALE GENOMIC DNA]</scope>
    <source>
        <strain evidence="2">if_2019</strain>
        <tissue evidence="1">Muscle</tissue>
    </source>
</reference>
<evidence type="ECO:0000313" key="1">
    <source>
        <dbReference type="EMBL" id="MEQ2240184.1"/>
    </source>
</evidence>
<dbReference type="EMBL" id="JAHRIQ010058872">
    <property type="protein sequence ID" value="MEQ2240184.1"/>
    <property type="molecule type" value="Genomic_DNA"/>
</dbReference>
<dbReference type="Proteomes" id="UP001482620">
    <property type="component" value="Unassembled WGS sequence"/>
</dbReference>
<comment type="caution">
    <text evidence="1">The sequence shown here is derived from an EMBL/GenBank/DDBJ whole genome shotgun (WGS) entry which is preliminary data.</text>
</comment>
<sequence>MASSDKVRWVFAILAILQPIPVFCFPPHLSSLAYHFKALEIILAEQPFIFCTSLYVFPSEIDILIKVILIKVRCSSEQCLEQPIFFRFSERTDSGARIEWILVLLVFYDSTMPTSKLFATCYYYFYQKQ</sequence>
<gene>
    <name evidence="1" type="ORF">ILYODFUR_012178</name>
</gene>
<accession>A0ABV0U4R2</accession>
<name>A0ABV0U4R2_9TELE</name>
<proteinExistence type="predicted"/>